<accession>A0AAE3LSE6</accession>
<proteinExistence type="predicted"/>
<dbReference type="PANTHER" id="PTHR41307">
    <property type="entry name" value="MEMBRANE PROTEIN-RELATED"/>
    <property type="match status" value="1"/>
</dbReference>
<keyword evidence="3" id="KW-1185">Reference proteome</keyword>
<dbReference type="Gene3D" id="1.10.1900.10">
    <property type="entry name" value="c-terminal domain of poly(a) binding protein"/>
    <property type="match status" value="1"/>
</dbReference>
<keyword evidence="1" id="KW-0472">Membrane</keyword>
<dbReference type="PANTHER" id="PTHR41307:SF1">
    <property type="entry name" value="MEMBRANE PROTEIN"/>
    <property type="match status" value="1"/>
</dbReference>
<dbReference type="RefSeq" id="WP_263071843.1">
    <property type="nucleotide sequence ID" value="NZ_JAOUSF010000001.1"/>
</dbReference>
<keyword evidence="1" id="KW-1133">Transmembrane helix</keyword>
<dbReference type="Pfam" id="PF06570">
    <property type="entry name" value="DUF1129"/>
    <property type="match status" value="1"/>
</dbReference>
<feature type="transmembrane region" description="Helical" evidence="1">
    <location>
        <begin position="93"/>
        <end position="118"/>
    </location>
</feature>
<name>A0AAE3LSE6_9BACI</name>
<reference evidence="2" key="1">
    <citation type="submission" date="2022-10" db="EMBL/GenBank/DDBJ databases">
        <title>Description of Fervidibacillus gen. nov. in the family Fervidibacillaceae fam. nov. with two species, Fervidibacillus albus sp. nov., and Fervidibacillus halotolerans sp. nov., isolated from tidal flat sediments.</title>
        <authorList>
            <person name="Kwon K.K."/>
            <person name="Yang S.-H."/>
        </authorList>
    </citation>
    <scope>NUCLEOTIDE SEQUENCE</scope>
    <source>
        <strain evidence="2">JCM 19140</strain>
    </source>
</reference>
<feature type="transmembrane region" description="Helical" evidence="1">
    <location>
        <begin position="198"/>
        <end position="219"/>
    </location>
</feature>
<sequence>MLDTKLLIEQNNQKRELLTQENEKYYSDMLLYIRLQWSLSEQQSEEILMELLDHLLEGQSEGKTAQQIFGADPKAYADEIILQLPNEERRKRLPFIAGLVGNLLGWFFIIRGVILLIAPLFQKQEVNESFYLLSAIIIVSVIFVIILFSIRIIFKIISNSLFQEGKSRETVKVGLVGAVGMAIILAVTYFLPDFGPKIHFPAYASVIIGAIFWIVSRFLEKKR</sequence>
<dbReference type="InterPro" id="IPR009214">
    <property type="entry name" value="DUF1129"/>
</dbReference>
<feature type="transmembrane region" description="Helical" evidence="1">
    <location>
        <begin position="173"/>
        <end position="192"/>
    </location>
</feature>
<dbReference type="Proteomes" id="UP001209318">
    <property type="component" value="Unassembled WGS sequence"/>
</dbReference>
<protein>
    <submittedName>
        <fullName evidence="2">DUF1129 domain-containing protein</fullName>
    </submittedName>
</protein>
<comment type="caution">
    <text evidence="2">The sequence shown here is derived from an EMBL/GenBank/DDBJ whole genome shotgun (WGS) entry which is preliminary data.</text>
</comment>
<evidence type="ECO:0000313" key="2">
    <source>
        <dbReference type="EMBL" id="MCU9612658.1"/>
    </source>
</evidence>
<dbReference type="EMBL" id="JAOUSF010000001">
    <property type="protein sequence ID" value="MCU9612658.1"/>
    <property type="molecule type" value="Genomic_DNA"/>
</dbReference>
<gene>
    <name evidence="2" type="ORF">OEV98_03645</name>
</gene>
<dbReference type="SUPFAM" id="SSF158560">
    <property type="entry name" value="BH3980-like"/>
    <property type="match status" value="1"/>
</dbReference>
<organism evidence="2 3">
    <name type="scientific">Perspicuibacillus lycopersici</name>
    <dbReference type="NCBI Taxonomy" id="1325689"/>
    <lineage>
        <taxon>Bacteria</taxon>
        <taxon>Bacillati</taxon>
        <taxon>Bacillota</taxon>
        <taxon>Bacilli</taxon>
        <taxon>Bacillales</taxon>
        <taxon>Bacillaceae</taxon>
        <taxon>Perspicuibacillus</taxon>
    </lineage>
</organism>
<dbReference type="AlphaFoldDB" id="A0AAE3LSE6"/>
<evidence type="ECO:0000313" key="3">
    <source>
        <dbReference type="Proteomes" id="UP001209318"/>
    </source>
</evidence>
<keyword evidence="1" id="KW-0812">Transmembrane</keyword>
<feature type="transmembrane region" description="Helical" evidence="1">
    <location>
        <begin position="130"/>
        <end position="153"/>
    </location>
</feature>
<evidence type="ECO:0000256" key="1">
    <source>
        <dbReference type="SAM" id="Phobius"/>
    </source>
</evidence>